<keyword evidence="4" id="KW-0479">Metal-binding</keyword>
<dbReference type="Proteomes" id="UP000887564">
    <property type="component" value="Unplaced"/>
</dbReference>
<evidence type="ECO:0000313" key="16">
    <source>
        <dbReference type="Proteomes" id="UP000887564"/>
    </source>
</evidence>
<keyword evidence="2" id="KW-0723">Serine/threonine-protein kinase</keyword>
<evidence type="ECO:0000313" key="17">
    <source>
        <dbReference type="WBParaSite" id="PEQ_0000651201-mRNA-1"/>
    </source>
</evidence>
<dbReference type="InterPro" id="IPR050339">
    <property type="entry name" value="CC_SR_Kinase"/>
</dbReference>
<accession>A0A914RJ67</accession>
<evidence type="ECO:0000256" key="6">
    <source>
        <dbReference type="ARBA" id="ARBA00022777"/>
    </source>
</evidence>
<evidence type="ECO:0000256" key="2">
    <source>
        <dbReference type="ARBA" id="ARBA00022527"/>
    </source>
</evidence>
<dbReference type="Pfam" id="PF00069">
    <property type="entry name" value="Pkinase"/>
    <property type="match status" value="1"/>
</dbReference>
<protein>
    <recommendedName>
        <fullName evidence="1">non-specific serine/threonine protein kinase</fullName>
        <ecNumber evidence="1">2.7.11.1</ecNumber>
    </recommendedName>
</protein>
<feature type="transmembrane region" description="Helical" evidence="14">
    <location>
        <begin position="162"/>
        <end position="179"/>
    </location>
</feature>
<dbReference type="Gene3D" id="1.10.510.10">
    <property type="entry name" value="Transferase(Phosphotransferase) domain 1"/>
    <property type="match status" value="1"/>
</dbReference>
<evidence type="ECO:0000256" key="12">
    <source>
        <dbReference type="ARBA" id="ARBA00048679"/>
    </source>
</evidence>
<evidence type="ECO:0000256" key="1">
    <source>
        <dbReference type="ARBA" id="ARBA00012513"/>
    </source>
</evidence>
<keyword evidence="9" id="KW-0131">Cell cycle</keyword>
<sequence>LKLREVQKHELLPKHPNLVEFIRAWEERGRLYIQTELCEYSLSDYAEREHNIPEEQLWYYFSDLVAAVNHLHSHHLLHLDIKPENIFISRDQVCKLGDFGLIFDLNKIFAGVFAEDDEVDPISTQFVLFSVANLFWWIVLVNDFASFVSMLVTQYMMEKLTWFYMCMLNALQFLLWPVMKPLSYFRGVPITPRGRSDSPRTAAFYKVILDEHEMYESTGGGCDSYAAEREGGDTVRPQRRLFDMADDSSTTSPSVSSPISSRCAS</sequence>
<dbReference type="GO" id="GO:0046872">
    <property type="term" value="F:metal ion binding"/>
    <property type="evidence" value="ECO:0007669"/>
    <property type="project" value="UniProtKB-KW"/>
</dbReference>
<feature type="domain" description="Protein kinase" evidence="15">
    <location>
        <begin position="1"/>
        <end position="265"/>
    </location>
</feature>
<dbReference type="GO" id="GO:0005737">
    <property type="term" value="C:cytoplasm"/>
    <property type="evidence" value="ECO:0007669"/>
    <property type="project" value="TreeGrafter"/>
</dbReference>
<evidence type="ECO:0000259" key="15">
    <source>
        <dbReference type="PROSITE" id="PS50011"/>
    </source>
</evidence>
<keyword evidence="14" id="KW-0472">Membrane</keyword>
<proteinExistence type="inferred from homology"/>
<dbReference type="Gene3D" id="3.30.200.20">
    <property type="entry name" value="Phosphorylase Kinase, domain 1"/>
    <property type="match status" value="1"/>
</dbReference>
<dbReference type="SMART" id="SM00220">
    <property type="entry name" value="S_TKc"/>
    <property type="match status" value="1"/>
</dbReference>
<dbReference type="PANTHER" id="PTHR11042:SF183">
    <property type="entry name" value="MEMBRANE-ASSOCIATED TYROSINE- AND THREONINE-SPECIFIC CDC2-INHIBITORY KINASE"/>
    <property type="match status" value="1"/>
</dbReference>
<dbReference type="EC" id="2.7.11.1" evidence="1"/>
<evidence type="ECO:0000256" key="4">
    <source>
        <dbReference type="ARBA" id="ARBA00022723"/>
    </source>
</evidence>
<feature type="region of interest" description="Disordered" evidence="13">
    <location>
        <begin position="226"/>
        <end position="265"/>
    </location>
</feature>
<feature type="compositionally biased region" description="Low complexity" evidence="13">
    <location>
        <begin position="248"/>
        <end position="265"/>
    </location>
</feature>
<dbReference type="InterPro" id="IPR008271">
    <property type="entry name" value="Ser/Thr_kinase_AS"/>
</dbReference>
<keyword evidence="6" id="KW-0418">Kinase</keyword>
<dbReference type="GO" id="GO:0051321">
    <property type="term" value="P:meiotic cell cycle"/>
    <property type="evidence" value="ECO:0007669"/>
    <property type="project" value="TreeGrafter"/>
</dbReference>
<evidence type="ECO:0000256" key="11">
    <source>
        <dbReference type="ARBA" id="ARBA00047899"/>
    </source>
</evidence>
<dbReference type="PROSITE" id="PS00108">
    <property type="entry name" value="PROTEIN_KINASE_ST"/>
    <property type="match status" value="1"/>
</dbReference>
<dbReference type="PANTHER" id="PTHR11042">
    <property type="entry name" value="EUKARYOTIC TRANSLATION INITIATION FACTOR 2-ALPHA KINASE EIF2-ALPHA KINASE -RELATED"/>
    <property type="match status" value="1"/>
</dbReference>
<name>A0A914RJ67_PAREQ</name>
<keyword evidence="16" id="KW-1185">Reference proteome</keyword>
<dbReference type="InterPro" id="IPR011009">
    <property type="entry name" value="Kinase-like_dom_sf"/>
</dbReference>
<comment type="catalytic activity">
    <reaction evidence="12">
        <text>L-seryl-[protein] + ATP = O-phospho-L-seryl-[protein] + ADP + H(+)</text>
        <dbReference type="Rhea" id="RHEA:17989"/>
        <dbReference type="Rhea" id="RHEA-COMP:9863"/>
        <dbReference type="Rhea" id="RHEA-COMP:11604"/>
        <dbReference type="ChEBI" id="CHEBI:15378"/>
        <dbReference type="ChEBI" id="CHEBI:29999"/>
        <dbReference type="ChEBI" id="CHEBI:30616"/>
        <dbReference type="ChEBI" id="CHEBI:83421"/>
        <dbReference type="ChEBI" id="CHEBI:456216"/>
        <dbReference type="EC" id="2.7.11.1"/>
    </reaction>
</comment>
<dbReference type="AlphaFoldDB" id="A0A914RJ67"/>
<dbReference type="SUPFAM" id="SSF56112">
    <property type="entry name" value="Protein kinase-like (PK-like)"/>
    <property type="match status" value="1"/>
</dbReference>
<keyword evidence="3" id="KW-0808">Transferase</keyword>
<dbReference type="GO" id="GO:0110031">
    <property type="term" value="P:negative regulation of G2/MI transition of meiotic cell cycle"/>
    <property type="evidence" value="ECO:0007669"/>
    <property type="project" value="TreeGrafter"/>
</dbReference>
<evidence type="ECO:0000256" key="7">
    <source>
        <dbReference type="ARBA" id="ARBA00022840"/>
    </source>
</evidence>
<comment type="similarity">
    <text evidence="10">Belongs to the protein kinase superfamily. Ser/Thr protein kinase family. GCN2 subfamily.</text>
</comment>
<evidence type="ECO:0000256" key="3">
    <source>
        <dbReference type="ARBA" id="ARBA00022679"/>
    </source>
</evidence>
<evidence type="ECO:0000256" key="5">
    <source>
        <dbReference type="ARBA" id="ARBA00022741"/>
    </source>
</evidence>
<dbReference type="PROSITE" id="PS50011">
    <property type="entry name" value="PROTEIN_KINASE_DOM"/>
    <property type="match status" value="1"/>
</dbReference>
<keyword evidence="7" id="KW-0067">ATP-binding</keyword>
<dbReference type="WBParaSite" id="PEQ_0000651201-mRNA-1">
    <property type="protein sequence ID" value="PEQ_0000651201-mRNA-1"/>
    <property type="gene ID" value="PEQ_0000651201"/>
</dbReference>
<keyword evidence="8" id="KW-0460">Magnesium</keyword>
<keyword evidence="14" id="KW-0812">Transmembrane</keyword>
<feature type="transmembrane region" description="Helical" evidence="14">
    <location>
        <begin position="134"/>
        <end position="156"/>
    </location>
</feature>
<dbReference type="GO" id="GO:0005524">
    <property type="term" value="F:ATP binding"/>
    <property type="evidence" value="ECO:0007669"/>
    <property type="project" value="UniProtKB-KW"/>
</dbReference>
<reference evidence="17" key="1">
    <citation type="submission" date="2022-11" db="UniProtKB">
        <authorList>
            <consortium name="WormBaseParasite"/>
        </authorList>
    </citation>
    <scope>IDENTIFICATION</scope>
</reference>
<evidence type="ECO:0000256" key="13">
    <source>
        <dbReference type="SAM" id="MobiDB-lite"/>
    </source>
</evidence>
<dbReference type="InterPro" id="IPR000719">
    <property type="entry name" value="Prot_kinase_dom"/>
</dbReference>
<dbReference type="GO" id="GO:0004674">
    <property type="term" value="F:protein serine/threonine kinase activity"/>
    <property type="evidence" value="ECO:0007669"/>
    <property type="project" value="UniProtKB-KW"/>
</dbReference>
<evidence type="ECO:0000256" key="9">
    <source>
        <dbReference type="ARBA" id="ARBA00023306"/>
    </source>
</evidence>
<dbReference type="GO" id="GO:0005634">
    <property type="term" value="C:nucleus"/>
    <property type="evidence" value="ECO:0007669"/>
    <property type="project" value="TreeGrafter"/>
</dbReference>
<organism evidence="16 17">
    <name type="scientific">Parascaris equorum</name>
    <name type="common">Equine roundworm</name>
    <dbReference type="NCBI Taxonomy" id="6256"/>
    <lineage>
        <taxon>Eukaryota</taxon>
        <taxon>Metazoa</taxon>
        <taxon>Ecdysozoa</taxon>
        <taxon>Nematoda</taxon>
        <taxon>Chromadorea</taxon>
        <taxon>Rhabditida</taxon>
        <taxon>Spirurina</taxon>
        <taxon>Ascaridomorpha</taxon>
        <taxon>Ascaridoidea</taxon>
        <taxon>Ascarididae</taxon>
        <taxon>Parascaris</taxon>
    </lineage>
</organism>
<evidence type="ECO:0000256" key="10">
    <source>
        <dbReference type="ARBA" id="ARBA00037982"/>
    </source>
</evidence>
<keyword evidence="5" id="KW-0547">Nucleotide-binding</keyword>
<keyword evidence="14" id="KW-1133">Transmembrane helix</keyword>
<evidence type="ECO:0000256" key="14">
    <source>
        <dbReference type="SAM" id="Phobius"/>
    </source>
</evidence>
<comment type="catalytic activity">
    <reaction evidence="11">
        <text>L-threonyl-[protein] + ATP = O-phospho-L-threonyl-[protein] + ADP + H(+)</text>
        <dbReference type="Rhea" id="RHEA:46608"/>
        <dbReference type="Rhea" id="RHEA-COMP:11060"/>
        <dbReference type="Rhea" id="RHEA-COMP:11605"/>
        <dbReference type="ChEBI" id="CHEBI:15378"/>
        <dbReference type="ChEBI" id="CHEBI:30013"/>
        <dbReference type="ChEBI" id="CHEBI:30616"/>
        <dbReference type="ChEBI" id="CHEBI:61977"/>
        <dbReference type="ChEBI" id="CHEBI:456216"/>
        <dbReference type="EC" id="2.7.11.1"/>
    </reaction>
</comment>
<evidence type="ECO:0000256" key="8">
    <source>
        <dbReference type="ARBA" id="ARBA00022842"/>
    </source>
</evidence>